<evidence type="ECO:0000313" key="2">
    <source>
        <dbReference type="Proteomes" id="UP000199373"/>
    </source>
</evidence>
<reference evidence="1 2" key="1">
    <citation type="submission" date="2016-10" db="EMBL/GenBank/DDBJ databases">
        <authorList>
            <person name="de Groot N.N."/>
        </authorList>
    </citation>
    <scope>NUCLEOTIDE SEQUENCE [LARGE SCALE GENOMIC DNA]</scope>
    <source>
        <strain evidence="1 2">TC2-24</strain>
    </source>
</reference>
<keyword evidence="2" id="KW-1185">Reference proteome</keyword>
<accession>A0A1I0LXM7</accession>
<sequence>MGFLLFVWNKCYLLVLSLCVWNNRDNALIALSLVELNSSINESVKRIVLTNSYVVTGVVLGTALANNDVACETLLTTEDLDAKSLSC</sequence>
<proteinExistence type="predicted"/>
<dbReference type="AlphaFoldDB" id="A0A1I0LXM7"/>
<evidence type="ECO:0000313" key="1">
    <source>
        <dbReference type="EMBL" id="SEV80244.1"/>
    </source>
</evidence>
<organism evidence="1 2">
    <name type="scientific">Prevotella aff. ruminicola Tc2-24</name>
    <dbReference type="NCBI Taxonomy" id="81582"/>
    <lineage>
        <taxon>Bacteria</taxon>
        <taxon>Pseudomonadati</taxon>
        <taxon>Bacteroidota</taxon>
        <taxon>Bacteroidia</taxon>
        <taxon>Bacteroidales</taxon>
        <taxon>Prevotellaceae</taxon>
        <taxon>Prevotella</taxon>
    </lineage>
</organism>
<dbReference type="Proteomes" id="UP000199373">
    <property type="component" value="Unassembled WGS sequence"/>
</dbReference>
<dbReference type="EMBL" id="FOIQ01000001">
    <property type="protein sequence ID" value="SEV80244.1"/>
    <property type="molecule type" value="Genomic_DNA"/>
</dbReference>
<name>A0A1I0LXM7_9BACT</name>
<gene>
    <name evidence="1" type="ORF">SAMN04487850_0048</name>
</gene>
<protein>
    <submittedName>
        <fullName evidence="1">Uncharacterized protein</fullName>
    </submittedName>
</protein>